<comment type="cofactor">
    <cofactor evidence="1">
        <name>[4Fe-4S] cluster</name>
        <dbReference type="ChEBI" id="CHEBI:49883"/>
    </cofactor>
</comment>
<keyword evidence="8" id="KW-0411">Iron-sulfur</keyword>
<dbReference type="GO" id="GO:0006285">
    <property type="term" value="P:base-excision repair, AP site formation"/>
    <property type="evidence" value="ECO:0007669"/>
    <property type="project" value="TreeGrafter"/>
</dbReference>
<dbReference type="InterPro" id="IPR004035">
    <property type="entry name" value="Endouclease-III_FeS-bd_BS"/>
</dbReference>
<keyword evidence="3" id="KW-0004">4Fe-4S</keyword>
<dbReference type="SUPFAM" id="SSF48150">
    <property type="entry name" value="DNA-glycosylase"/>
    <property type="match status" value="1"/>
</dbReference>
<dbReference type="SMART" id="SM00525">
    <property type="entry name" value="FES"/>
    <property type="match status" value="1"/>
</dbReference>
<dbReference type="Pfam" id="PF00730">
    <property type="entry name" value="HhH-GPD"/>
    <property type="match status" value="1"/>
</dbReference>
<dbReference type="GO" id="GO:0046872">
    <property type="term" value="F:metal ion binding"/>
    <property type="evidence" value="ECO:0007669"/>
    <property type="project" value="UniProtKB-KW"/>
</dbReference>
<dbReference type="GO" id="GO:0004519">
    <property type="term" value="F:endonuclease activity"/>
    <property type="evidence" value="ECO:0007669"/>
    <property type="project" value="UniProtKB-KW"/>
</dbReference>
<keyword evidence="12" id="KW-0540">Nuclease</keyword>
<dbReference type="GO" id="GO:0051539">
    <property type="term" value="F:4 iron, 4 sulfur cluster binding"/>
    <property type="evidence" value="ECO:0007669"/>
    <property type="project" value="UniProtKB-KW"/>
</dbReference>
<evidence type="ECO:0000256" key="5">
    <source>
        <dbReference type="ARBA" id="ARBA00022763"/>
    </source>
</evidence>
<name>A0AA42MYN2_ACIJO</name>
<dbReference type="Gene3D" id="1.10.1670.10">
    <property type="entry name" value="Helix-hairpin-Helix base-excision DNA repair enzymes (C-terminal)"/>
    <property type="match status" value="1"/>
</dbReference>
<evidence type="ECO:0000313" key="13">
    <source>
        <dbReference type="Proteomes" id="UP001159915"/>
    </source>
</evidence>
<evidence type="ECO:0000256" key="3">
    <source>
        <dbReference type="ARBA" id="ARBA00022485"/>
    </source>
</evidence>
<dbReference type="PANTHER" id="PTHR10359">
    <property type="entry name" value="A/G-SPECIFIC ADENINE GLYCOSYLASE/ENDONUCLEASE III"/>
    <property type="match status" value="1"/>
</dbReference>
<dbReference type="Gene3D" id="1.10.340.30">
    <property type="entry name" value="Hypothetical protein, domain 2"/>
    <property type="match status" value="1"/>
</dbReference>
<dbReference type="PIRSF" id="PIRSF001435">
    <property type="entry name" value="Nth"/>
    <property type="match status" value="1"/>
</dbReference>
<dbReference type="SMART" id="SM00478">
    <property type="entry name" value="ENDO3c"/>
    <property type="match status" value="1"/>
</dbReference>
<reference evidence="12" key="1">
    <citation type="submission" date="2022-09" db="EMBL/GenBank/DDBJ databases">
        <title>Intensive care unit water sources are persistently colonized with multi-drug resistant bacteria and are the site of extensive horizontal gene transfer of antibiotic resistance genes.</title>
        <authorList>
            <person name="Diorio-Toth L."/>
        </authorList>
    </citation>
    <scope>NUCLEOTIDE SEQUENCE</scope>
    <source>
        <strain evidence="12">GD03920</strain>
    </source>
</reference>
<organism evidence="12 13">
    <name type="scientific">Acinetobacter johnsonii</name>
    <dbReference type="NCBI Taxonomy" id="40214"/>
    <lineage>
        <taxon>Bacteria</taxon>
        <taxon>Pseudomonadati</taxon>
        <taxon>Pseudomonadota</taxon>
        <taxon>Gammaproteobacteria</taxon>
        <taxon>Moraxellales</taxon>
        <taxon>Moraxellaceae</taxon>
        <taxon>Acinetobacter</taxon>
    </lineage>
</organism>
<feature type="domain" description="HhH-GPD" evidence="11">
    <location>
        <begin position="47"/>
        <end position="194"/>
    </location>
</feature>
<evidence type="ECO:0000313" key="12">
    <source>
        <dbReference type="EMBL" id="MDH0971080.1"/>
    </source>
</evidence>
<dbReference type="CDD" id="cd00056">
    <property type="entry name" value="ENDO3c"/>
    <property type="match status" value="1"/>
</dbReference>
<protein>
    <submittedName>
        <fullName evidence="12">Endonuclease III</fullName>
    </submittedName>
</protein>
<keyword evidence="10" id="KW-0326">Glycosidase</keyword>
<keyword evidence="9" id="KW-0234">DNA repair</keyword>
<comment type="caution">
    <text evidence="12">The sequence shown here is derived from an EMBL/GenBank/DDBJ whole genome shotgun (WGS) entry which is preliminary data.</text>
</comment>
<evidence type="ECO:0000256" key="1">
    <source>
        <dbReference type="ARBA" id="ARBA00001966"/>
    </source>
</evidence>
<evidence type="ECO:0000256" key="6">
    <source>
        <dbReference type="ARBA" id="ARBA00022801"/>
    </source>
</evidence>
<proteinExistence type="inferred from homology"/>
<evidence type="ECO:0000256" key="7">
    <source>
        <dbReference type="ARBA" id="ARBA00023004"/>
    </source>
</evidence>
<accession>A0AA42MYN2</accession>
<gene>
    <name evidence="12" type="ORF">N5C10_18190</name>
</gene>
<dbReference type="AlphaFoldDB" id="A0AA42MYN2"/>
<dbReference type="RefSeq" id="WP_279671584.1">
    <property type="nucleotide sequence ID" value="NZ_JAOCBE010000003.1"/>
</dbReference>
<dbReference type="GO" id="GO:0019104">
    <property type="term" value="F:DNA N-glycosylase activity"/>
    <property type="evidence" value="ECO:0007669"/>
    <property type="project" value="TreeGrafter"/>
</dbReference>
<dbReference type="PANTHER" id="PTHR10359:SF18">
    <property type="entry name" value="ENDONUCLEASE III"/>
    <property type="match status" value="1"/>
</dbReference>
<sequence>MTTNPEKISKIYLILSQTYEIFENTDDPWMTNGLSSNPFKSLVSVCLSTMTTTSRVVKACVPLYEKVSTFEELLKLEDEELREIIKPVAHYNRKTKNLKVMAHQIITRFNGDIPSNKKDLLSLQGVGPKVADIMMNFVFDTPSIAVDTHILRLLNRLGIVKTSSAEIAAETINTITPIEFKKHAHEWLIQHGMKVCHARKPKCEECVICNYCSYKTIG</sequence>
<dbReference type="InterPro" id="IPR003651">
    <property type="entry name" value="Endonuclease3_FeS-loop_motif"/>
</dbReference>
<keyword evidence="12" id="KW-0255">Endonuclease</keyword>
<keyword evidence="6" id="KW-0378">Hydrolase</keyword>
<keyword evidence="7" id="KW-0408">Iron</keyword>
<evidence type="ECO:0000256" key="8">
    <source>
        <dbReference type="ARBA" id="ARBA00023014"/>
    </source>
</evidence>
<evidence type="ECO:0000259" key="11">
    <source>
        <dbReference type="SMART" id="SM00478"/>
    </source>
</evidence>
<dbReference type="PROSITE" id="PS00764">
    <property type="entry name" value="ENDONUCLEASE_III_1"/>
    <property type="match status" value="1"/>
</dbReference>
<evidence type="ECO:0000256" key="2">
    <source>
        <dbReference type="ARBA" id="ARBA00008343"/>
    </source>
</evidence>
<evidence type="ECO:0000256" key="10">
    <source>
        <dbReference type="ARBA" id="ARBA00023295"/>
    </source>
</evidence>
<dbReference type="EMBL" id="JAOCBE010000003">
    <property type="protein sequence ID" value="MDH0971080.1"/>
    <property type="molecule type" value="Genomic_DNA"/>
</dbReference>
<evidence type="ECO:0000256" key="9">
    <source>
        <dbReference type="ARBA" id="ARBA00023204"/>
    </source>
</evidence>
<comment type="similarity">
    <text evidence="2">Belongs to the Nth/MutY family.</text>
</comment>
<dbReference type="FunFam" id="1.10.340.30:FF:000001">
    <property type="entry name" value="Endonuclease III"/>
    <property type="match status" value="1"/>
</dbReference>
<evidence type="ECO:0000256" key="4">
    <source>
        <dbReference type="ARBA" id="ARBA00022723"/>
    </source>
</evidence>
<dbReference type="InterPro" id="IPR011257">
    <property type="entry name" value="DNA_glycosylase"/>
</dbReference>
<dbReference type="Proteomes" id="UP001159915">
    <property type="component" value="Unassembled WGS sequence"/>
</dbReference>
<keyword evidence="5" id="KW-0227">DNA damage</keyword>
<dbReference type="InterPro" id="IPR023170">
    <property type="entry name" value="HhH_base_excis_C"/>
</dbReference>
<keyword evidence="4" id="KW-0479">Metal-binding</keyword>
<dbReference type="InterPro" id="IPR003265">
    <property type="entry name" value="HhH-GPD_domain"/>
</dbReference>